<evidence type="ECO:0000313" key="11">
    <source>
        <dbReference type="EMBL" id="AFJ03000.1"/>
    </source>
</evidence>
<dbReference type="PANTHER" id="PTHR38042:SF1">
    <property type="entry name" value="UROPORPHYRINOGEN-III SYNTHASE, CHLOROPLASTIC"/>
    <property type="match status" value="1"/>
</dbReference>
<dbReference type="eggNOG" id="COG1587">
    <property type="taxonomic scope" value="Bacteria"/>
</dbReference>
<dbReference type="EMBL" id="CP003380">
    <property type="protein sequence ID" value="AFJ03000.1"/>
    <property type="molecule type" value="Genomic_DNA"/>
</dbReference>
<dbReference type="GO" id="GO:0006780">
    <property type="term" value="P:uroporphyrinogen III biosynthetic process"/>
    <property type="evidence" value="ECO:0007669"/>
    <property type="project" value="UniProtKB-UniRule"/>
</dbReference>
<dbReference type="InterPro" id="IPR003754">
    <property type="entry name" value="4pyrrol_synth_uPrphyn_synth"/>
</dbReference>
<comment type="catalytic activity">
    <reaction evidence="8 9">
        <text>hydroxymethylbilane = uroporphyrinogen III + H2O</text>
        <dbReference type="Rhea" id="RHEA:18965"/>
        <dbReference type="ChEBI" id="CHEBI:15377"/>
        <dbReference type="ChEBI" id="CHEBI:57308"/>
        <dbReference type="ChEBI" id="CHEBI:57845"/>
        <dbReference type="EC" id="4.2.1.75"/>
    </reaction>
</comment>
<evidence type="ECO:0000256" key="6">
    <source>
        <dbReference type="ARBA" id="ARBA00037589"/>
    </source>
</evidence>
<evidence type="ECO:0000256" key="4">
    <source>
        <dbReference type="ARBA" id="ARBA00023239"/>
    </source>
</evidence>
<dbReference type="KEGG" id="mec:Q7C_1859"/>
<keyword evidence="5 9" id="KW-0627">Porphyrin biosynthesis</keyword>
<evidence type="ECO:0000256" key="8">
    <source>
        <dbReference type="ARBA" id="ARBA00048617"/>
    </source>
</evidence>
<dbReference type="AlphaFoldDB" id="I1YJA7"/>
<evidence type="ECO:0000256" key="5">
    <source>
        <dbReference type="ARBA" id="ARBA00023244"/>
    </source>
</evidence>
<gene>
    <name evidence="11" type="ordered locus">Q7C_1859</name>
</gene>
<dbReference type="InterPro" id="IPR036108">
    <property type="entry name" value="4pyrrol_syn_uPrphyn_synt_sf"/>
</dbReference>
<proteinExistence type="inferred from homology"/>
<comment type="similarity">
    <text evidence="2 9">Belongs to the uroporphyrinogen-III synthase family.</text>
</comment>
<name>I1YJA7_METFJ</name>
<dbReference type="GO" id="GO:0004852">
    <property type="term" value="F:uroporphyrinogen-III synthase activity"/>
    <property type="evidence" value="ECO:0007669"/>
    <property type="project" value="UniProtKB-UniRule"/>
</dbReference>
<sequence>MTAEMPLSGLRILVTRPISQAVELARSVRDAGGEPVLLPLIDIEPIAANKWPEIDWRKIDWLIFVSRNAVNLFFTGLQKKLPARIKYAAVGNGTAQALATQGVDTVLCPEQPGGSEGLLSVSALQDVAGQKIVIIRGQGGRPLLADTLHARGATVRYIEVYKRQLPRILEQDIADAGQCDMLLATSVQSVDHLVQLFTNKALFNKPLIVLSERIKHVALAKGFSQVLVTHNASDTAIMQKLIETGAKHGQQHLVH</sequence>
<keyword evidence="12" id="KW-1185">Reference proteome</keyword>
<evidence type="ECO:0000256" key="1">
    <source>
        <dbReference type="ARBA" id="ARBA00004772"/>
    </source>
</evidence>
<feature type="domain" description="Tetrapyrrole biosynthesis uroporphyrinogen III synthase" evidence="10">
    <location>
        <begin position="23"/>
        <end position="236"/>
    </location>
</feature>
<evidence type="ECO:0000256" key="7">
    <source>
        <dbReference type="ARBA" id="ARBA00040167"/>
    </source>
</evidence>
<dbReference type="Pfam" id="PF02602">
    <property type="entry name" value="HEM4"/>
    <property type="match status" value="1"/>
</dbReference>
<comment type="pathway">
    <text evidence="1 9">Porphyrin-containing compound metabolism; protoporphyrin-IX biosynthesis; coproporphyrinogen-III from 5-aminolevulinate: step 3/4.</text>
</comment>
<comment type="function">
    <text evidence="6 9">Catalyzes cyclization of the linear tetrapyrrole, hydroxymethylbilane, to the macrocyclic uroporphyrinogen III.</text>
</comment>
<evidence type="ECO:0000313" key="12">
    <source>
        <dbReference type="Proteomes" id="UP000009145"/>
    </source>
</evidence>
<evidence type="ECO:0000256" key="9">
    <source>
        <dbReference type="RuleBase" id="RU366031"/>
    </source>
</evidence>
<evidence type="ECO:0000256" key="2">
    <source>
        <dbReference type="ARBA" id="ARBA00008133"/>
    </source>
</evidence>
<keyword evidence="4 9" id="KW-0456">Lyase</keyword>
<organism evidence="11 12">
    <name type="scientific">Methylophaga frappieri (strain ATCC BAA-2434 / DSM 25690 / JAM7)</name>
    <dbReference type="NCBI Taxonomy" id="754477"/>
    <lineage>
        <taxon>Bacteria</taxon>
        <taxon>Pseudomonadati</taxon>
        <taxon>Pseudomonadota</taxon>
        <taxon>Gammaproteobacteria</taxon>
        <taxon>Thiotrichales</taxon>
        <taxon>Piscirickettsiaceae</taxon>
        <taxon>Methylophaga</taxon>
    </lineage>
</organism>
<dbReference type="STRING" id="754477.Q7C_1859"/>
<dbReference type="InterPro" id="IPR039793">
    <property type="entry name" value="UROS/Hem4"/>
</dbReference>
<dbReference type="RefSeq" id="WP_014704420.1">
    <property type="nucleotide sequence ID" value="NC_017856.1"/>
</dbReference>
<evidence type="ECO:0000256" key="3">
    <source>
        <dbReference type="ARBA" id="ARBA00013109"/>
    </source>
</evidence>
<protein>
    <recommendedName>
        <fullName evidence="7 9">Uroporphyrinogen-III synthase</fullName>
        <ecNumber evidence="3 9">4.2.1.75</ecNumber>
    </recommendedName>
</protein>
<dbReference type="EC" id="4.2.1.75" evidence="3 9"/>
<accession>I1YJA7</accession>
<dbReference type="PATRIC" id="fig|754477.3.peg.1830"/>
<dbReference type="GO" id="GO:0006782">
    <property type="term" value="P:protoporphyrinogen IX biosynthetic process"/>
    <property type="evidence" value="ECO:0007669"/>
    <property type="project" value="UniProtKB-UniRule"/>
</dbReference>
<reference evidence="11 12" key="1">
    <citation type="journal article" date="2012" name="J. Bacteriol.">
        <title>Complete genome sequences of Methylophaga sp. strain JAM1 and Methylophaga sp. strain JAM7.</title>
        <authorList>
            <person name="Villeneuve C."/>
            <person name="Martineau C."/>
            <person name="Mauffrey F."/>
            <person name="Villemur R."/>
        </authorList>
    </citation>
    <scope>NUCLEOTIDE SEQUENCE [LARGE SCALE GENOMIC DNA]</scope>
    <source>
        <strain evidence="11 12">JAM7</strain>
    </source>
</reference>
<dbReference type="Gene3D" id="3.40.50.10090">
    <property type="match status" value="2"/>
</dbReference>
<dbReference type="HOGENOM" id="CLU_011276_9_4_6"/>
<dbReference type="Proteomes" id="UP000009145">
    <property type="component" value="Chromosome"/>
</dbReference>
<dbReference type="UniPathway" id="UPA00251">
    <property type="reaction ID" value="UER00320"/>
</dbReference>
<dbReference type="PANTHER" id="PTHR38042">
    <property type="entry name" value="UROPORPHYRINOGEN-III SYNTHASE, CHLOROPLASTIC"/>
    <property type="match status" value="1"/>
</dbReference>
<dbReference type="SUPFAM" id="SSF69618">
    <property type="entry name" value="HemD-like"/>
    <property type="match status" value="1"/>
</dbReference>
<evidence type="ECO:0000259" key="10">
    <source>
        <dbReference type="Pfam" id="PF02602"/>
    </source>
</evidence>
<dbReference type="CDD" id="cd06578">
    <property type="entry name" value="HemD"/>
    <property type="match status" value="1"/>
</dbReference>